<reference evidence="1 2" key="1">
    <citation type="submission" date="2020-04" db="EMBL/GenBank/DDBJ databases">
        <title>Sequencing and Assembly of C. fimi.</title>
        <authorList>
            <person name="Ramsey A.R."/>
        </authorList>
    </citation>
    <scope>NUCLEOTIDE SEQUENCE [LARGE SCALE GENOMIC DNA]</scope>
    <source>
        <strain evidence="1 2">SB</strain>
    </source>
</reference>
<dbReference type="AlphaFoldDB" id="A0A7Y0QGR4"/>
<protein>
    <submittedName>
        <fullName evidence="1">Uncharacterized protein</fullName>
    </submittedName>
</protein>
<name>A0A7Y0QGR4_CELFI</name>
<gene>
    <name evidence="1" type="ORF">HIR71_09180</name>
</gene>
<proteinExistence type="predicted"/>
<accession>A0A7Y0QGR4</accession>
<dbReference type="Proteomes" id="UP000562124">
    <property type="component" value="Unassembled WGS sequence"/>
</dbReference>
<sequence>MTTTHLDDAVIDVTPQPVPCAARPWTDFVHLDGSCACFYGGPAPLFSVPQQRASSGV</sequence>
<dbReference type="EMBL" id="JABCJJ010000011">
    <property type="protein sequence ID" value="NMR20386.1"/>
    <property type="molecule type" value="Genomic_DNA"/>
</dbReference>
<comment type="caution">
    <text evidence="1">The sequence shown here is derived from an EMBL/GenBank/DDBJ whole genome shotgun (WGS) entry which is preliminary data.</text>
</comment>
<evidence type="ECO:0000313" key="2">
    <source>
        <dbReference type="Proteomes" id="UP000562124"/>
    </source>
</evidence>
<keyword evidence="2" id="KW-1185">Reference proteome</keyword>
<dbReference type="RefSeq" id="WP_169324756.1">
    <property type="nucleotide sequence ID" value="NZ_JABCJJ010000011.1"/>
</dbReference>
<evidence type="ECO:0000313" key="1">
    <source>
        <dbReference type="EMBL" id="NMR20386.1"/>
    </source>
</evidence>
<organism evidence="1 2">
    <name type="scientific">Cellulomonas fimi</name>
    <dbReference type="NCBI Taxonomy" id="1708"/>
    <lineage>
        <taxon>Bacteria</taxon>
        <taxon>Bacillati</taxon>
        <taxon>Actinomycetota</taxon>
        <taxon>Actinomycetes</taxon>
        <taxon>Micrococcales</taxon>
        <taxon>Cellulomonadaceae</taxon>
        <taxon>Cellulomonas</taxon>
    </lineage>
</organism>